<dbReference type="STRING" id="1123360.thalar_01747"/>
<dbReference type="InterPro" id="IPR058240">
    <property type="entry name" value="rSAM_sf"/>
</dbReference>
<dbReference type="GO" id="GO:0051536">
    <property type="term" value="F:iron-sulfur cluster binding"/>
    <property type="evidence" value="ECO:0007669"/>
    <property type="project" value="UniProtKB-KW"/>
</dbReference>
<dbReference type="PANTHER" id="PTHR11228">
    <property type="entry name" value="RADICAL SAM DOMAIN PROTEIN"/>
    <property type="match status" value="1"/>
</dbReference>
<dbReference type="Pfam" id="PF04055">
    <property type="entry name" value="Radical_SAM"/>
    <property type="match status" value="1"/>
</dbReference>
<dbReference type="SFLD" id="SFLDG01067">
    <property type="entry name" value="SPASM/twitch_domain_containing"/>
    <property type="match status" value="1"/>
</dbReference>
<dbReference type="SFLD" id="SFLDS00029">
    <property type="entry name" value="Radical_SAM"/>
    <property type="match status" value="1"/>
</dbReference>
<dbReference type="InterPro" id="IPR050377">
    <property type="entry name" value="Radical_SAM_PqqE_MftC-like"/>
</dbReference>
<dbReference type="OrthoDB" id="9810775at2"/>
<dbReference type="InterPro" id="IPR013785">
    <property type="entry name" value="Aldolase_TIM"/>
</dbReference>
<dbReference type="eggNOG" id="COG0535">
    <property type="taxonomic scope" value="Bacteria"/>
</dbReference>
<dbReference type="AlphaFoldDB" id="S9QBZ2"/>
<dbReference type="InterPro" id="IPR007197">
    <property type="entry name" value="rSAM"/>
</dbReference>
<dbReference type="RefSeq" id="WP_021100311.1">
    <property type="nucleotide sequence ID" value="NZ_KE557306.1"/>
</dbReference>
<dbReference type="HOGENOM" id="CLU_882429_0_0_5"/>
<dbReference type="Proteomes" id="UP000015351">
    <property type="component" value="Unassembled WGS sequence"/>
</dbReference>
<dbReference type="PATRIC" id="fig|1123360.3.peg.1731"/>
<proteinExistence type="predicted"/>
<evidence type="ECO:0000259" key="6">
    <source>
        <dbReference type="Pfam" id="PF04055"/>
    </source>
</evidence>
<evidence type="ECO:0000256" key="4">
    <source>
        <dbReference type="ARBA" id="ARBA00023004"/>
    </source>
</evidence>
<comment type="caution">
    <text evidence="7">The sequence shown here is derived from an EMBL/GenBank/DDBJ whole genome shotgun (WGS) entry which is preliminary data.</text>
</comment>
<dbReference type="GO" id="GO:0003824">
    <property type="term" value="F:catalytic activity"/>
    <property type="evidence" value="ECO:0007669"/>
    <property type="project" value="InterPro"/>
</dbReference>
<dbReference type="Gene3D" id="3.20.20.70">
    <property type="entry name" value="Aldolase class I"/>
    <property type="match status" value="1"/>
</dbReference>
<evidence type="ECO:0000256" key="3">
    <source>
        <dbReference type="ARBA" id="ARBA00022723"/>
    </source>
</evidence>
<dbReference type="SUPFAM" id="SSF102114">
    <property type="entry name" value="Radical SAM enzymes"/>
    <property type="match status" value="1"/>
</dbReference>
<comment type="cofactor">
    <cofactor evidence="1">
        <name>[4Fe-4S] cluster</name>
        <dbReference type="ChEBI" id="CHEBI:49883"/>
    </cofactor>
</comment>
<name>S9QBZ2_9RHOB</name>
<feature type="domain" description="Radical SAM core" evidence="6">
    <location>
        <begin position="40"/>
        <end position="183"/>
    </location>
</feature>
<keyword evidence="5" id="KW-0411">Iron-sulfur</keyword>
<keyword evidence="4" id="KW-0408">Iron</keyword>
<protein>
    <submittedName>
        <fullName evidence="7">Radical SAM domain protein</fullName>
    </submittedName>
</protein>
<dbReference type="EMBL" id="AONI01000010">
    <property type="protein sequence ID" value="EPX78931.1"/>
    <property type="molecule type" value="Genomic_DNA"/>
</dbReference>
<organism evidence="7 8">
    <name type="scientific">Litoreibacter arenae DSM 19593</name>
    <dbReference type="NCBI Taxonomy" id="1123360"/>
    <lineage>
        <taxon>Bacteria</taxon>
        <taxon>Pseudomonadati</taxon>
        <taxon>Pseudomonadota</taxon>
        <taxon>Alphaproteobacteria</taxon>
        <taxon>Rhodobacterales</taxon>
        <taxon>Roseobacteraceae</taxon>
        <taxon>Litoreibacter</taxon>
    </lineage>
</organism>
<evidence type="ECO:0000256" key="5">
    <source>
        <dbReference type="ARBA" id="ARBA00023014"/>
    </source>
</evidence>
<evidence type="ECO:0000313" key="8">
    <source>
        <dbReference type="Proteomes" id="UP000015351"/>
    </source>
</evidence>
<dbReference type="GO" id="GO:0046872">
    <property type="term" value="F:metal ion binding"/>
    <property type="evidence" value="ECO:0007669"/>
    <property type="project" value="UniProtKB-KW"/>
</dbReference>
<dbReference type="PANTHER" id="PTHR11228:SF7">
    <property type="entry name" value="PQQA PEPTIDE CYCLASE"/>
    <property type="match status" value="1"/>
</dbReference>
<keyword evidence="3" id="KW-0479">Metal-binding</keyword>
<gene>
    <name evidence="7" type="ORF">thalar_01747</name>
</gene>
<accession>S9QBZ2</accession>
<evidence type="ECO:0000256" key="1">
    <source>
        <dbReference type="ARBA" id="ARBA00001966"/>
    </source>
</evidence>
<evidence type="ECO:0000313" key="7">
    <source>
        <dbReference type="EMBL" id="EPX78931.1"/>
    </source>
</evidence>
<sequence length="317" mass="34968">MKDQIEVAANAGKFADPFVTAKGDTRASVALSKPQTLWFNTGTLCNIECENCYILSSPQNDALVYISTAEVETYLDQLEARKWGVREIAFTGGEPFMNPDMCDMARAALDRGYDVLILTNAMRPMMRKSVRAELTKLIGNFGDKLTLRISLDHWSPEVHDKERGKDAFAKTIEGMIWLRDQGARMAVAGRSVWAESDAAAREGYAALYAEKNFKIDAQDPAMTVLFPEMDESVEVPEITIDCWDILGKSPSDVMCSSSRMVVKRKGADKPAVLACTLLAYSPEFELGESLEQAERDVQLNHPHCAKFCVLGGASCSA</sequence>
<evidence type="ECO:0000256" key="2">
    <source>
        <dbReference type="ARBA" id="ARBA00022691"/>
    </source>
</evidence>
<reference evidence="8" key="1">
    <citation type="journal article" date="2013" name="Stand. Genomic Sci.">
        <title>Genome sequence of the Litoreibacter arenae type strain (DSM 19593(T)), a member of the Roseobacter clade isolated from sea sand.</title>
        <authorList>
            <person name="Riedel T."/>
            <person name="Fiebig A."/>
            <person name="Petersen J."/>
            <person name="Gronow S."/>
            <person name="Kyrpides N.C."/>
            <person name="Goker M."/>
            <person name="Klenk H.P."/>
        </authorList>
    </citation>
    <scope>NUCLEOTIDE SEQUENCE [LARGE SCALE GENOMIC DNA]</scope>
    <source>
        <strain evidence="8">DSM 19593</strain>
    </source>
</reference>
<keyword evidence="2" id="KW-0949">S-adenosyl-L-methionine</keyword>
<dbReference type="CDD" id="cd01335">
    <property type="entry name" value="Radical_SAM"/>
    <property type="match status" value="1"/>
</dbReference>
<keyword evidence="8" id="KW-1185">Reference proteome</keyword>